<proteinExistence type="inferred from homology"/>
<evidence type="ECO:0000259" key="4">
    <source>
        <dbReference type="PROSITE" id="PS51774"/>
    </source>
</evidence>
<feature type="coiled-coil region" evidence="3">
    <location>
        <begin position="326"/>
        <end position="616"/>
    </location>
</feature>
<gene>
    <name evidence="5" type="ORF">AXF42_Ash012991</name>
</gene>
<dbReference type="Pfam" id="PF07765">
    <property type="entry name" value="KIP1"/>
    <property type="match status" value="1"/>
</dbReference>
<comment type="similarity">
    <text evidence="2">Belongs to the NET family.</text>
</comment>
<feature type="coiled-coil region" evidence="3">
    <location>
        <begin position="1270"/>
        <end position="1322"/>
    </location>
</feature>
<dbReference type="PROSITE" id="PS51774">
    <property type="entry name" value="NAB"/>
    <property type="match status" value="1"/>
</dbReference>
<reference evidence="5 6" key="1">
    <citation type="journal article" date="2017" name="Nature">
        <title>The Apostasia genome and the evolution of orchids.</title>
        <authorList>
            <person name="Zhang G.Q."/>
            <person name="Liu K.W."/>
            <person name="Li Z."/>
            <person name="Lohaus R."/>
            <person name="Hsiao Y.Y."/>
            <person name="Niu S.C."/>
            <person name="Wang J.Y."/>
            <person name="Lin Y.C."/>
            <person name="Xu Q."/>
            <person name="Chen L.J."/>
            <person name="Yoshida K."/>
            <person name="Fujiwara S."/>
            <person name="Wang Z.W."/>
            <person name="Zhang Y.Q."/>
            <person name="Mitsuda N."/>
            <person name="Wang M."/>
            <person name="Liu G.H."/>
            <person name="Pecoraro L."/>
            <person name="Huang H.X."/>
            <person name="Xiao X.J."/>
            <person name="Lin M."/>
            <person name="Wu X.Y."/>
            <person name="Wu W.L."/>
            <person name="Chen Y.Y."/>
            <person name="Chang S.B."/>
            <person name="Sakamoto S."/>
            <person name="Ohme-Takagi M."/>
            <person name="Yagi M."/>
            <person name="Zeng S.J."/>
            <person name="Shen C.Y."/>
            <person name="Yeh C.M."/>
            <person name="Luo Y.B."/>
            <person name="Tsai W.C."/>
            <person name="Van de Peer Y."/>
            <person name="Liu Z.J."/>
        </authorList>
    </citation>
    <scope>NUCLEOTIDE SEQUENCE [LARGE SCALE GENOMIC DNA]</scope>
    <source>
        <strain evidence="6">cv. Shenzhen</strain>
        <tissue evidence="5">Stem</tissue>
    </source>
</reference>
<feature type="coiled-coil region" evidence="3">
    <location>
        <begin position="702"/>
        <end position="729"/>
    </location>
</feature>
<evidence type="ECO:0000256" key="2">
    <source>
        <dbReference type="ARBA" id="ARBA00038006"/>
    </source>
</evidence>
<evidence type="ECO:0000313" key="5">
    <source>
        <dbReference type="EMBL" id="PKA58268.1"/>
    </source>
</evidence>
<feature type="coiled-coil region" evidence="3">
    <location>
        <begin position="1407"/>
        <end position="1434"/>
    </location>
</feature>
<accession>A0A2I0ARU3</accession>
<protein>
    <recommendedName>
        <fullName evidence="4">NAB domain-containing protein</fullName>
    </recommendedName>
</protein>
<dbReference type="PANTHER" id="PTHR32258:SF6">
    <property type="entry name" value="PROTEIN NETWORKED 1A"/>
    <property type="match status" value="1"/>
</dbReference>
<sequence length="1530" mass="176653">MSTTMPAESRRLYSWWWDSHISPKNSKWLQENLADMDVKVKAMIKLIEEDADSFAKRAEMYYKKRPELLKFMEEFYRAYRALAERYDHATSALRHAHQSMAEAFPNHIPLALPDDPVASSVTNSGHRASDLPSPVYALIDHDILHKDENMKGELARVKLPEKKARKSLNFQEEEEKVLYTRKENVKSEIKHLEGSVSKLSMENQNLKSQIVSESKHLDLNRAEVQSLRDEISRLESEKEAAISQNQLSQESINSLETEISKAKDEIRKLIEEMMILIEKLSRAEKENQCLQVELEERKRVLEMSLKSSEQLHNESQEKFKLMALEIQTHVEKLQEFEHSKAVLEEELHHFKDNNSSLNKQNLACALKIKELQDEMIALKEMHRKLEDEVEIFSKDKMVLQQELKSTKTDRNELDLKHKTLSEQILEARSNVESLEVMVKELRQGNSELKEGCRMLEDENVLLLNKLKSMELDLSERNVVLENSLSDANVELEELRDKAKLLEDSFNSLNTELSTHVEEKAALASQIEALVENVKKLSEKNILMENSLADANSEVDGVRSKLREMEESCQTLSIENSELHDHKKDLISQVESIQLILANLERRHATLEEKHINLAKENGKSIKTVKELEDSLCVKQKSYESLRQSCSIHLNTLEKEIEMTQEECMSNMNESFILQRCLWDMADSLLMEKKKYKCFVQLSDFQKASLDNQVLLLQEERKALQNRVHEEEQRTMDSMLETFILQRCLSEVEQKNFILLQECQKHVVASRCLNEQIIELEGRDLIQKEKIALSAKHNANIRDGINLLLNSLSISNELMNTDTSDVVNLKSILNEVKSLLAFISNVNDENQLLCMEISIYCTILKQIGLEGLLLDQELGTRNSQLLALQSKQHELFQRYEQLRHYVCVKQHRENALMAELGSLNSHLAVLSEEYRELEDKNNALEEENCLIFAKAMNIEHLYLLYRAQYAESTLQLDMSTDEFCALLAVKSDLDEEIKRSKAKMTKFENENKHLNESLLFLDGMRSKIAISEFDLVATQNLCEELFSQVDISENLLKEKNMQLSKANHELQCKQKESAELCRRLVVANKTVDEAKMMISALEKISAGKDKEIASAYEENKRFNVELDKSNSEVEAHRMREEILCSELQKKMVEHDRFEGEIAELFNEVFVLAINVAVLEEKMLELNIEITQRSARAVELEKKLGDVEKENSKIKANLNAYLPLSVSLGNAIEDVEEHAFQLANLHGKQDSSASKEQRNYHSSIGDYTSIAGILELQNLIAKLEALQKLLIGTKNHLDEEKVESSANLESARREIEDLKLKYSIHRESGREDQTAGINEEMKDIELVVEKEVGVDKLATSTEIKESQEDWGRRMIDILSSYSEKLFALHTSAQDLRRKMEASGKKMSYKSLDLHSVNADLKQAEEAINDLFDSIIKLTTKVEEYSKSVNGRREVLEKTRRIAERIGMLELEMEKIHYIFLKLEDECEIYNIRAGVANRAPPRTLLRDYLYGRSGRPARKRERFLAWMRHWRKASGY</sequence>
<evidence type="ECO:0000256" key="1">
    <source>
        <dbReference type="ARBA" id="ARBA00023054"/>
    </source>
</evidence>
<dbReference type="GO" id="GO:0003779">
    <property type="term" value="F:actin binding"/>
    <property type="evidence" value="ECO:0007669"/>
    <property type="project" value="InterPro"/>
</dbReference>
<feature type="coiled-coil region" evidence="3">
    <location>
        <begin position="642"/>
        <end position="669"/>
    </location>
</feature>
<name>A0A2I0ARU3_9ASPA</name>
<dbReference type="SUPFAM" id="SSF57997">
    <property type="entry name" value="Tropomyosin"/>
    <property type="match status" value="1"/>
</dbReference>
<feature type="coiled-coil region" evidence="3">
    <location>
        <begin position="985"/>
        <end position="1012"/>
    </location>
</feature>
<dbReference type="STRING" id="1088818.A0A2I0ARU3"/>
<evidence type="ECO:0000313" key="6">
    <source>
        <dbReference type="Proteomes" id="UP000236161"/>
    </source>
</evidence>
<dbReference type="InterPro" id="IPR011684">
    <property type="entry name" value="NAB"/>
</dbReference>
<evidence type="ECO:0000256" key="3">
    <source>
        <dbReference type="SAM" id="Coils"/>
    </source>
</evidence>
<feature type="coiled-coil region" evidence="3">
    <location>
        <begin position="915"/>
        <end position="945"/>
    </location>
</feature>
<feature type="coiled-coil region" evidence="3">
    <location>
        <begin position="182"/>
        <end position="300"/>
    </location>
</feature>
<dbReference type="InterPro" id="IPR051861">
    <property type="entry name" value="NET_actin-binding_domain"/>
</dbReference>
<dbReference type="OrthoDB" id="10255522at2759"/>
<feature type="domain" description="NAB" evidence="4">
    <location>
        <begin position="13"/>
        <end position="93"/>
    </location>
</feature>
<keyword evidence="1 3" id="KW-0175">Coiled coil</keyword>
<dbReference type="PANTHER" id="PTHR32258">
    <property type="entry name" value="PROTEIN NETWORKED 4A"/>
    <property type="match status" value="1"/>
</dbReference>
<organism evidence="5 6">
    <name type="scientific">Apostasia shenzhenica</name>
    <dbReference type="NCBI Taxonomy" id="1088818"/>
    <lineage>
        <taxon>Eukaryota</taxon>
        <taxon>Viridiplantae</taxon>
        <taxon>Streptophyta</taxon>
        <taxon>Embryophyta</taxon>
        <taxon>Tracheophyta</taxon>
        <taxon>Spermatophyta</taxon>
        <taxon>Magnoliopsida</taxon>
        <taxon>Liliopsida</taxon>
        <taxon>Asparagales</taxon>
        <taxon>Orchidaceae</taxon>
        <taxon>Apostasioideae</taxon>
        <taxon>Apostasia</taxon>
    </lineage>
</organism>
<dbReference type="EMBL" id="KZ451955">
    <property type="protein sequence ID" value="PKA58268.1"/>
    <property type="molecule type" value="Genomic_DNA"/>
</dbReference>
<dbReference type="Proteomes" id="UP000236161">
    <property type="component" value="Unassembled WGS sequence"/>
</dbReference>
<keyword evidence="6" id="KW-1185">Reference proteome</keyword>